<sequence length="186" mass="21564">MMNKTLEAQNIIAEGGCGENGMGYAVCSSSQEANKSWPFRMKLTTDSIRWDSLKISPSQEFEEYILANLDEASRKLLDAYIPVEIHIIDVDTRETYKANLSKKESFWFEPLPDVGQKKQNFCCHKLTEKAKKEFAYSVEPFRHIAQKRNLSYDQEIGLRWSGSRSEINFYFSIVHAPRFDSQSFRI</sequence>
<evidence type="ECO:0000313" key="2">
    <source>
        <dbReference type="Proteomes" id="UP001164539"/>
    </source>
</evidence>
<evidence type="ECO:0000313" key="1">
    <source>
        <dbReference type="EMBL" id="KAJ4719496.1"/>
    </source>
</evidence>
<name>A0ACC1Y705_MELAZ</name>
<organism evidence="1 2">
    <name type="scientific">Melia azedarach</name>
    <name type="common">Chinaberry tree</name>
    <dbReference type="NCBI Taxonomy" id="155640"/>
    <lineage>
        <taxon>Eukaryota</taxon>
        <taxon>Viridiplantae</taxon>
        <taxon>Streptophyta</taxon>
        <taxon>Embryophyta</taxon>
        <taxon>Tracheophyta</taxon>
        <taxon>Spermatophyta</taxon>
        <taxon>Magnoliopsida</taxon>
        <taxon>eudicotyledons</taxon>
        <taxon>Gunneridae</taxon>
        <taxon>Pentapetalae</taxon>
        <taxon>rosids</taxon>
        <taxon>malvids</taxon>
        <taxon>Sapindales</taxon>
        <taxon>Meliaceae</taxon>
        <taxon>Melia</taxon>
    </lineage>
</organism>
<reference evidence="1 2" key="1">
    <citation type="journal article" date="2023" name="Science">
        <title>Complex scaffold remodeling in plant triterpene biosynthesis.</title>
        <authorList>
            <person name="De La Pena R."/>
            <person name="Hodgson H."/>
            <person name="Liu J.C."/>
            <person name="Stephenson M.J."/>
            <person name="Martin A.C."/>
            <person name="Owen C."/>
            <person name="Harkess A."/>
            <person name="Leebens-Mack J."/>
            <person name="Jimenez L.E."/>
            <person name="Osbourn A."/>
            <person name="Sattely E.S."/>
        </authorList>
    </citation>
    <scope>NUCLEOTIDE SEQUENCE [LARGE SCALE GENOMIC DNA]</scope>
    <source>
        <strain evidence="2">cv. JPN11</strain>
        <tissue evidence="1">Leaf</tissue>
    </source>
</reference>
<proteinExistence type="predicted"/>
<comment type="caution">
    <text evidence="1">The sequence shown here is derived from an EMBL/GenBank/DDBJ whole genome shotgun (WGS) entry which is preliminary data.</text>
</comment>
<keyword evidence="2" id="KW-1185">Reference proteome</keyword>
<dbReference type="Proteomes" id="UP001164539">
    <property type="component" value="Chromosome 4"/>
</dbReference>
<accession>A0ACC1Y705</accession>
<gene>
    <name evidence="1" type="ORF">OWV82_007466</name>
</gene>
<dbReference type="EMBL" id="CM051397">
    <property type="protein sequence ID" value="KAJ4719496.1"/>
    <property type="molecule type" value="Genomic_DNA"/>
</dbReference>
<protein>
    <submittedName>
        <fullName evidence="1">Uncharacterized protein</fullName>
    </submittedName>
</protein>